<keyword evidence="4" id="KW-1185">Reference proteome</keyword>
<dbReference type="EMBL" id="CATQJL010000316">
    <property type="protein sequence ID" value="CAJ0608459.1"/>
    <property type="molecule type" value="Genomic_DNA"/>
</dbReference>
<evidence type="ECO:0000313" key="3">
    <source>
        <dbReference type="EMBL" id="CAJ0608459.1"/>
    </source>
</evidence>
<keyword evidence="2" id="KW-0732">Signal</keyword>
<feature type="signal peptide" evidence="2">
    <location>
        <begin position="1"/>
        <end position="18"/>
    </location>
</feature>
<organism evidence="3 4">
    <name type="scientific">Cylicocyclus nassatus</name>
    <name type="common">Nematode worm</name>
    <dbReference type="NCBI Taxonomy" id="53992"/>
    <lineage>
        <taxon>Eukaryota</taxon>
        <taxon>Metazoa</taxon>
        <taxon>Ecdysozoa</taxon>
        <taxon>Nematoda</taxon>
        <taxon>Chromadorea</taxon>
        <taxon>Rhabditida</taxon>
        <taxon>Rhabditina</taxon>
        <taxon>Rhabditomorpha</taxon>
        <taxon>Strongyloidea</taxon>
        <taxon>Strongylidae</taxon>
        <taxon>Cylicocyclus</taxon>
    </lineage>
</organism>
<feature type="chain" id="PRO_5041313088" evidence="2">
    <location>
        <begin position="19"/>
        <end position="77"/>
    </location>
</feature>
<evidence type="ECO:0000256" key="1">
    <source>
        <dbReference type="SAM" id="MobiDB-lite"/>
    </source>
</evidence>
<dbReference type="Proteomes" id="UP001176961">
    <property type="component" value="Unassembled WGS sequence"/>
</dbReference>
<name>A0AA36HE72_CYLNA</name>
<proteinExistence type="predicted"/>
<sequence length="77" mass="8642">MKFLHLFALLVLVIATAAVPLTDGQTGKTDKNSRVKRFPPPPRRVPRPWPTRSTPPPMRIPTPTSRPRALIPQNPWG</sequence>
<gene>
    <name evidence="3" type="ORF">CYNAS_LOCUS20442</name>
</gene>
<reference evidence="3" key="1">
    <citation type="submission" date="2023-07" db="EMBL/GenBank/DDBJ databases">
        <authorList>
            <consortium name="CYATHOMIX"/>
        </authorList>
    </citation>
    <scope>NUCLEOTIDE SEQUENCE</scope>
    <source>
        <strain evidence="3">N/A</strain>
    </source>
</reference>
<evidence type="ECO:0000313" key="4">
    <source>
        <dbReference type="Proteomes" id="UP001176961"/>
    </source>
</evidence>
<feature type="compositionally biased region" description="Pro residues" evidence="1">
    <location>
        <begin position="38"/>
        <end position="60"/>
    </location>
</feature>
<dbReference type="AlphaFoldDB" id="A0AA36HE72"/>
<protein>
    <submittedName>
        <fullName evidence="3">Uncharacterized protein</fullName>
    </submittedName>
</protein>
<comment type="caution">
    <text evidence="3">The sequence shown here is derived from an EMBL/GenBank/DDBJ whole genome shotgun (WGS) entry which is preliminary data.</text>
</comment>
<accession>A0AA36HE72</accession>
<feature type="region of interest" description="Disordered" evidence="1">
    <location>
        <begin position="20"/>
        <end position="77"/>
    </location>
</feature>
<evidence type="ECO:0000256" key="2">
    <source>
        <dbReference type="SAM" id="SignalP"/>
    </source>
</evidence>